<dbReference type="PANTHER" id="PTHR11176:SF49">
    <property type="entry name" value="RNA-BINDING PROTEIN ARP1 ISOFORM X1-RELATED"/>
    <property type="match status" value="1"/>
</dbReference>
<gene>
    <name evidence="4" type="ORF">V6N12_037662</name>
</gene>
<evidence type="ECO:0000313" key="4">
    <source>
        <dbReference type="EMBL" id="KAK8513171.1"/>
    </source>
</evidence>
<dbReference type="SMART" id="SM00360">
    <property type="entry name" value="RRM"/>
    <property type="match status" value="1"/>
</dbReference>
<reference evidence="4 5" key="1">
    <citation type="journal article" date="2024" name="G3 (Bethesda)">
        <title>Genome assembly of Hibiscus sabdariffa L. provides insights into metabolisms of medicinal natural products.</title>
        <authorList>
            <person name="Kim T."/>
        </authorList>
    </citation>
    <scope>NUCLEOTIDE SEQUENCE [LARGE SCALE GENOMIC DNA]</scope>
    <source>
        <strain evidence="4">TK-2024</strain>
        <tissue evidence="4">Old leaves</tissue>
    </source>
</reference>
<keyword evidence="5" id="KW-1185">Reference proteome</keyword>
<proteinExistence type="predicted"/>
<name>A0ABR2C1A9_9ROSI</name>
<dbReference type="PROSITE" id="PS50102">
    <property type="entry name" value="RRM"/>
    <property type="match status" value="1"/>
</dbReference>
<organism evidence="4 5">
    <name type="scientific">Hibiscus sabdariffa</name>
    <name type="common">roselle</name>
    <dbReference type="NCBI Taxonomy" id="183260"/>
    <lineage>
        <taxon>Eukaryota</taxon>
        <taxon>Viridiplantae</taxon>
        <taxon>Streptophyta</taxon>
        <taxon>Embryophyta</taxon>
        <taxon>Tracheophyta</taxon>
        <taxon>Spermatophyta</taxon>
        <taxon>Magnoliopsida</taxon>
        <taxon>eudicotyledons</taxon>
        <taxon>Gunneridae</taxon>
        <taxon>Pentapetalae</taxon>
        <taxon>rosids</taxon>
        <taxon>malvids</taxon>
        <taxon>Malvales</taxon>
        <taxon>Malvaceae</taxon>
        <taxon>Malvoideae</taxon>
        <taxon>Hibiscus</taxon>
    </lineage>
</organism>
<dbReference type="InterPro" id="IPR000504">
    <property type="entry name" value="RRM_dom"/>
</dbReference>
<dbReference type="Pfam" id="PF00076">
    <property type="entry name" value="RRM_1"/>
    <property type="match status" value="1"/>
</dbReference>
<comment type="caution">
    <text evidence="4">The sequence shown here is derived from an EMBL/GenBank/DDBJ whole genome shotgun (WGS) entry which is preliminary data.</text>
</comment>
<sequence>MSEPGLKNMAFETNTNVTRFGHGDTTYTKIFVGGLAWETKRDSLKRYFEQFGEIIEAVVISDKITGKSKGYGFVTYKDADSAIRACYNPYPVIDGRRTNCNLAAFGAHKNRPTPASQSHHDVAAEKFSPPPPRVMTPSTTGAPAFYRQLIPQNAFPYSAYGYPGYTHNIYPLNYYNVYGGQQLPSHYTTGTSGSAGVYLSYFPLYPPQYPKYRAFGTLTLPPAPSPSSVAASGAGAGAAVEEVTGAASAQSSPV</sequence>
<evidence type="ECO:0000259" key="3">
    <source>
        <dbReference type="PROSITE" id="PS50102"/>
    </source>
</evidence>
<dbReference type="Proteomes" id="UP001472677">
    <property type="component" value="Unassembled WGS sequence"/>
</dbReference>
<evidence type="ECO:0000313" key="5">
    <source>
        <dbReference type="Proteomes" id="UP001472677"/>
    </source>
</evidence>
<dbReference type="Gene3D" id="3.30.70.330">
    <property type="match status" value="1"/>
</dbReference>
<dbReference type="InterPro" id="IPR035979">
    <property type="entry name" value="RBD_domain_sf"/>
</dbReference>
<dbReference type="CDD" id="cd12384">
    <property type="entry name" value="RRM_RBM24_RBM38_like"/>
    <property type="match status" value="1"/>
</dbReference>
<protein>
    <recommendedName>
        <fullName evidence="3">RRM domain-containing protein</fullName>
    </recommendedName>
</protein>
<dbReference type="PANTHER" id="PTHR11176">
    <property type="entry name" value="BOULE-RELATED"/>
    <property type="match status" value="1"/>
</dbReference>
<feature type="domain" description="RRM" evidence="3">
    <location>
        <begin position="28"/>
        <end position="105"/>
    </location>
</feature>
<dbReference type="EMBL" id="JBBPBM010000070">
    <property type="protein sequence ID" value="KAK8513171.1"/>
    <property type="molecule type" value="Genomic_DNA"/>
</dbReference>
<keyword evidence="1 2" id="KW-0694">RNA-binding</keyword>
<dbReference type="SUPFAM" id="SSF54928">
    <property type="entry name" value="RNA-binding domain, RBD"/>
    <property type="match status" value="1"/>
</dbReference>
<dbReference type="InterPro" id="IPR012677">
    <property type="entry name" value="Nucleotide-bd_a/b_plait_sf"/>
</dbReference>
<evidence type="ECO:0000256" key="2">
    <source>
        <dbReference type="PROSITE-ProRule" id="PRU00176"/>
    </source>
</evidence>
<evidence type="ECO:0000256" key="1">
    <source>
        <dbReference type="ARBA" id="ARBA00022884"/>
    </source>
</evidence>
<accession>A0ABR2C1A9</accession>